<accession>A0ABW1WJR7</accession>
<protein>
    <submittedName>
        <fullName evidence="1">Uncharacterized protein</fullName>
    </submittedName>
</protein>
<comment type="caution">
    <text evidence="1">The sequence shown here is derived from an EMBL/GenBank/DDBJ whole genome shotgun (WGS) entry which is preliminary data.</text>
</comment>
<dbReference type="RefSeq" id="WP_192284432.1">
    <property type="nucleotide sequence ID" value="NZ_JBHSTT010000012.1"/>
</dbReference>
<organism evidence="1 2">
    <name type="scientific">Methylorubrum zatmanii</name>
    <dbReference type="NCBI Taxonomy" id="29429"/>
    <lineage>
        <taxon>Bacteria</taxon>
        <taxon>Pseudomonadati</taxon>
        <taxon>Pseudomonadota</taxon>
        <taxon>Alphaproteobacteria</taxon>
        <taxon>Hyphomicrobiales</taxon>
        <taxon>Methylobacteriaceae</taxon>
        <taxon>Methylorubrum</taxon>
    </lineage>
</organism>
<reference evidence="2" key="1">
    <citation type="journal article" date="2019" name="Int. J. Syst. Evol. Microbiol.">
        <title>The Global Catalogue of Microorganisms (GCM) 10K type strain sequencing project: providing services to taxonomists for standard genome sequencing and annotation.</title>
        <authorList>
            <consortium name="The Broad Institute Genomics Platform"/>
            <consortium name="The Broad Institute Genome Sequencing Center for Infectious Disease"/>
            <person name="Wu L."/>
            <person name="Ma J."/>
        </authorList>
    </citation>
    <scope>NUCLEOTIDE SEQUENCE [LARGE SCALE GENOMIC DNA]</scope>
    <source>
        <strain evidence="2">CCUG 36916</strain>
    </source>
</reference>
<evidence type="ECO:0000313" key="2">
    <source>
        <dbReference type="Proteomes" id="UP001596237"/>
    </source>
</evidence>
<name>A0ABW1WJR7_9HYPH</name>
<sequence length="55" mass="5835">MKVRRAMASKVLLVLAVLLFVAGGHLPKTRELRNPDAEGGPGGGRILLLSKRAEA</sequence>
<evidence type="ECO:0000313" key="1">
    <source>
        <dbReference type="EMBL" id="MFC6388423.1"/>
    </source>
</evidence>
<dbReference type="EMBL" id="JBHSTT010000012">
    <property type="protein sequence ID" value="MFC6388423.1"/>
    <property type="molecule type" value="Genomic_DNA"/>
</dbReference>
<gene>
    <name evidence="1" type="ORF">ACFQDP_03490</name>
</gene>
<keyword evidence="2" id="KW-1185">Reference proteome</keyword>
<proteinExistence type="predicted"/>
<dbReference type="Proteomes" id="UP001596237">
    <property type="component" value="Unassembled WGS sequence"/>
</dbReference>